<dbReference type="PANTHER" id="PTHR10151">
    <property type="entry name" value="ECTONUCLEOTIDE PYROPHOSPHATASE/PHOSPHODIESTERASE"/>
    <property type="match status" value="1"/>
</dbReference>
<accession>A0A2W2CQE8</accession>
<dbReference type="InterPro" id="IPR017850">
    <property type="entry name" value="Alkaline_phosphatase_core_sf"/>
</dbReference>
<feature type="compositionally biased region" description="Basic residues" evidence="1">
    <location>
        <begin position="1"/>
        <end position="10"/>
    </location>
</feature>
<dbReference type="InterPro" id="IPR002591">
    <property type="entry name" value="Phosphodiest/P_Trfase"/>
</dbReference>
<comment type="caution">
    <text evidence="2">The sequence shown here is derived from an EMBL/GenBank/DDBJ whole genome shotgun (WGS) entry which is preliminary data.</text>
</comment>
<evidence type="ECO:0000313" key="2">
    <source>
        <dbReference type="EMBL" id="PZF82473.1"/>
    </source>
</evidence>
<dbReference type="Proteomes" id="UP000248764">
    <property type="component" value="Unassembled WGS sequence"/>
</dbReference>
<keyword evidence="3" id="KW-1185">Reference proteome</keyword>
<sequence>MGRRPPRAGRRSAGAAGRRAGQGRGGHRADDPGRARAGAGLRRRDHRRRRGPAGRRRHRPDRRLPRRLSPGDAVRGAGRRAGRARDGRAVRRQDAGVGGAGGGRPVRPGRPPGARGLRRGPVPAPDPRAHPRPGGQRRRSAGGAVVGGVPRRRAVAGALPRPGARAAGAAADRHPGPPDGDAARAVRRAARGHGPRGGRDVHLVGAARRAPAGRPRRAGGRVGGGAALGRGPDGGDRYGGDRVNKLLVLDVVGLTPRLLEHTPNLRAIAGEGWQASLGTVLPAVTCSVQSTFLTGAMPRDHGVVGNGWYFRDLGEIFLWRQHNRLVQGEKVWDVARRAKSDYKVANVCWWYAMGADTDWTVTPRPIYHADGRKSPDCYTRPPALHDELTRSLGEFPLFQYWGPTASIKSSDWIVQATRRLMPRADLTLAYVPHLDYDLQRFGPHSPQAVAAARDVDRVLAPLLTDARNQGVTVVALSEYGIGPASRPVHVNRALRQAGLLEVYTQAGMEYLDPWASRAFAVADHQVAHVYVRDPGDLEAVREQCEALPGVDLVLDKQAQREFGLDHERSGELVLVADLGAWFTYYYWLHDDRAPDFARGVEIHRKPGYDPAELFLDPADPRVKLRAGMSLAKKKLGLRYAMSVVPLDGQWVRGTHGRLPDDPADGPVLLCSDPSTARDQLAATEVRDLMLDLAGLSTPVRK</sequence>
<proteinExistence type="predicted"/>
<feature type="compositionally biased region" description="Basic and acidic residues" evidence="1">
    <location>
        <begin position="83"/>
        <end position="94"/>
    </location>
</feature>
<feature type="compositionally biased region" description="Low complexity" evidence="1">
    <location>
        <begin position="141"/>
        <end position="170"/>
    </location>
</feature>
<feature type="compositionally biased region" description="Gly residues" evidence="1">
    <location>
        <begin position="220"/>
        <end position="232"/>
    </location>
</feature>
<organism evidence="2 3">
    <name type="scientific">Jiangella anatolica</name>
    <dbReference type="NCBI Taxonomy" id="2670374"/>
    <lineage>
        <taxon>Bacteria</taxon>
        <taxon>Bacillati</taxon>
        <taxon>Actinomycetota</taxon>
        <taxon>Actinomycetes</taxon>
        <taxon>Jiangellales</taxon>
        <taxon>Jiangellaceae</taxon>
        <taxon>Jiangella</taxon>
    </lineage>
</organism>
<dbReference type="AlphaFoldDB" id="A0A2W2CQE8"/>
<dbReference type="SUPFAM" id="SSF53649">
    <property type="entry name" value="Alkaline phosphatase-like"/>
    <property type="match status" value="1"/>
</dbReference>
<name>A0A2W2CQE8_9ACTN</name>
<dbReference type="Gene3D" id="3.40.720.10">
    <property type="entry name" value="Alkaline Phosphatase, subunit A"/>
    <property type="match status" value="1"/>
</dbReference>
<feature type="compositionally biased region" description="Low complexity" evidence="1">
    <location>
        <begin position="203"/>
        <end position="213"/>
    </location>
</feature>
<protein>
    <recommendedName>
        <fullName evidence="4">Alkaline phosphatase family protein</fullName>
    </recommendedName>
</protein>
<evidence type="ECO:0008006" key="4">
    <source>
        <dbReference type="Google" id="ProtNLM"/>
    </source>
</evidence>
<dbReference type="Pfam" id="PF01663">
    <property type="entry name" value="Phosphodiest"/>
    <property type="match status" value="1"/>
</dbReference>
<dbReference type="GO" id="GO:0016787">
    <property type="term" value="F:hydrolase activity"/>
    <property type="evidence" value="ECO:0007669"/>
    <property type="project" value="UniProtKB-ARBA"/>
</dbReference>
<feature type="compositionally biased region" description="Basic residues" evidence="1">
    <location>
        <begin position="41"/>
        <end position="66"/>
    </location>
</feature>
<feature type="compositionally biased region" description="Low complexity" evidence="1">
    <location>
        <begin position="67"/>
        <end position="76"/>
    </location>
</feature>
<gene>
    <name evidence="2" type="ORF">C1I92_16670</name>
</gene>
<dbReference type="CDD" id="cd16018">
    <property type="entry name" value="Enpp"/>
    <property type="match status" value="1"/>
</dbReference>
<dbReference type="EMBL" id="POTW01000038">
    <property type="protein sequence ID" value="PZF82473.1"/>
    <property type="molecule type" value="Genomic_DNA"/>
</dbReference>
<feature type="region of interest" description="Disordered" evidence="1">
    <location>
        <begin position="1"/>
        <end position="236"/>
    </location>
</feature>
<dbReference type="PANTHER" id="PTHR10151:SF120">
    <property type="entry name" value="BIS(5'-ADENOSYL)-TRIPHOSPHATASE"/>
    <property type="match status" value="1"/>
</dbReference>
<feature type="compositionally biased region" description="Basic and acidic residues" evidence="1">
    <location>
        <begin position="171"/>
        <end position="184"/>
    </location>
</feature>
<feature type="compositionally biased region" description="Low complexity" evidence="1">
    <location>
        <begin position="112"/>
        <end position="121"/>
    </location>
</feature>
<evidence type="ECO:0000256" key="1">
    <source>
        <dbReference type="SAM" id="MobiDB-lite"/>
    </source>
</evidence>
<reference evidence="2 3" key="1">
    <citation type="submission" date="2018-01" db="EMBL/GenBank/DDBJ databases">
        <title>Draft genome sequence of Jiangella sp. GTF31.</title>
        <authorList>
            <person name="Sahin N."/>
            <person name="Ay H."/>
            <person name="Saygin H."/>
        </authorList>
    </citation>
    <scope>NUCLEOTIDE SEQUENCE [LARGE SCALE GENOMIC DNA]</scope>
    <source>
        <strain evidence="2 3">GTF31</strain>
    </source>
</reference>
<feature type="compositionally biased region" description="Basic residues" evidence="1">
    <location>
        <begin position="185"/>
        <end position="196"/>
    </location>
</feature>
<evidence type="ECO:0000313" key="3">
    <source>
        <dbReference type="Proteomes" id="UP000248764"/>
    </source>
</evidence>